<feature type="non-terminal residue" evidence="2">
    <location>
        <position position="1"/>
    </location>
</feature>
<evidence type="ECO:0000256" key="1">
    <source>
        <dbReference type="SAM" id="MobiDB-lite"/>
    </source>
</evidence>
<sequence>IQELENFTGSRYTTAVALQVPSSSNASHIDKMLDRSPETSTQFA</sequence>
<feature type="region of interest" description="Disordered" evidence="1">
    <location>
        <begin position="23"/>
        <end position="44"/>
    </location>
</feature>
<name>A0A8J2P8F2_9HEXA</name>
<dbReference type="EMBL" id="CAJVCH010279576">
    <property type="protein sequence ID" value="CAG7734959.1"/>
    <property type="molecule type" value="Genomic_DNA"/>
</dbReference>
<gene>
    <name evidence="2" type="ORF">AFUS01_LOCUS23317</name>
</gene>
<accession>A0A8J2P8F2</accession>
<feature type="compositionally biased region" description="Basic and acidic residues" evidence="1">
    <location>
        <begin position="28"/>
        <end position="37"/>
    </location>
</feature>
<comment type="caution">
    <text evidence="2">The sequence shown here is derived from an EMBL/GenBank/DDBJ whole genome shotgun (WGS) entry which is preliminary data.</text>
</comment>
<proteinExistence type="predicted"/>
<reference evidence="2" key="1">
    <citation type="submission" date="2021-06" db="EMBL/GenBank/DDBJ databases">
        <authorList>
            <person name="Hodson N. C."/>
            <person name="Mongue J. A."/>
            <person name="Jaron S. K."/>
        </authorList>
    </citation>
    <scope>NUCLEOTIDE SEQUENCE</scope>
</reference>
<evidence type="ECO:0000313" key="2">
    <source>
        <dbReference type="EMBL" id="CAG7734959.1"/>
    </source>
</evidence>
<organism evidence="2 3">
    <name type="scientific">Allacma fusca</name>
    <dbReference type="NCBI Taxonomy" id="39272"/>
    <lineage>
        <taxon>Eukaryota</taxon>
        <taxon>Metazoa</taxon>
        <taxon>Ecdysozoa</taxon>
        <taxon>Arthropoda</taxon>
        <taxon>Hexapoda</taxon>
        <taxon>Collembola</taxon>
        <taxon>Symphypleona</taxon>
        <taxon>Sminthuridae</taxon>
        <taxon>Allacma</taxon>
    </lineage>
</organism>
<protein>
    <submittedName>
        <fullName evidence="2">Uncharacterized protein</fullName>
    </submittedName>
</protein>
<keyword evidence="3" id="KW-1185">Reference proteome</keyword>
<evidence type="ECO:0000313" key="3">
    <source>
        <dbReference type="Proteomes" id="UP000708208"/>
    </source>
</evidence>
<dbReference type="AlphaFoldDB" id="A0A8J2P8F2"/>
<dbReference type="Proteomes" id="UP000708208">
    <property type="component" value="Unassembled WGS sequence"/>
</dbReference>